<dbReference type="RefSeq" id="WP_007129592.1">
    <property type="nucleotide sequence ID" value="NZ_AGIP01000004.1"/>
</dbReference>
<dbReference type="Proteomes" id="UP000003891">
    <property type="component" value="Unassembled WGS sequence"/>
</dbReference>
<evidence type="ECO:0000313" key="2">
    <source>
        <dbReference type="Proteomes" id="UP000003891"/>
    </source>
</evidence>
<dbReference type="STRING" id="743719.PaelaDRAFT_2420"/>
<protein>
    <submittedName>
        <fullName evidence="1">Uncharacterized protein</fullName>
    </submittedName>
</protein>
<sequence>MMAMFFAQRVILNKTKFSEVPTSLQPGVRDILVDSGLEFLIEE</sequence>
<reference evidence="1 2" key="1">
    <citation type="submission" date="2011-09" db="EMBL/GenBank/DDBJ databases">
        <title>The draft genome of Paenibacillus lactis 154.</title>
        <authorList>
            <consortium name="US DOE Joint Genome Institute (JGI-PGF)"/>
            <person name="Lucas S."/>
            <person name="Han J."/>
            <person name="Lapidus A."/>
            <person name="Cheng J.-F."/>
            <person name="Goodwin L."/>
            <person name="Pitluck S."/>
            <person name="Peters L."/>
            <person name="Land M.L."/>
            <person name="Hauser L."/>
            <person name="Siebers A."/>
            <person name="Thelen M."/>
            <person name="Hugenholtz P."/>
            <person name="Allgaier M."/>
            <person name="Woyke T.J."/>
        </authorList>
    </citation>
    <scope>NUCLEOTIDE SEQUENCE [LARGE SCALE GENOMIC DNA]</scope>
    <source>
        <strain evidence="1 2">154</strain>
    </source>
</reference>
<name>G4HEK9_9BACL</name>
<dbReference type="eggNOG" id="ENOG503090R">
    <property type="taxonomic scope" value="Bacteria"/>
</dbReference>
<proteinExistence type="predicted"/>
<dbReference type="PATRIC" id="fig|743719.3.peg.2441"/>
<evidence type="ECO:0000313" key="1">
    <source>
        <dbReference type="EMBL" id="EHB65278.1"/>
    </source>
</evidence>
<accession>G4HEK9</accession>
<dbReference type="EMBL" id="AGIP01000004">
    <property type="protein sequence ID" value="EHB65278.1"/>
    <property type="molecule type" value="Genomic_DNA"/>
</dbReference>
<organism evidence="1 2">
    <name type="scientific">Paenibacillus lactis 154</name>
    <dbReference type="NCBI Taxonomy" id="743719"/>
    <lineage>
        <taxon>Bacteria</taxon>
        <taxon>Bacillati</taxon>
        <taxon>Bacillota</taxon>
        <taxon>Bacilli</taxon>
        <taxon>Bacillales</taxon>
        <taxon>Paenibacillaceae</taxon>
        <taxon>Paenibacillus</taxon>
    </lineage>
</organism>
<gene>
    <name evidence="1" type="ORF">PaelaDRAFT_2420</name>
</gene>
<dbReference type="AlphaFoldDB" id="G4HEK9"/>